<dbReference type="OrthoDB" id="529273at2759"/>
<accession>A0A811PZV7</accession>
<dbReference type="PANTHER" id="PTHR20961:SF109">
    <property type="entry name" value="GLYCOSYLTRANSFERASE"/>
    <property type="match status" value="1"/>
</dbReference>
<evidence type="ECO:0000313" key="2">
    <source>
        <dbReference type="EMBL" id="CAD6249236.1"/>
    </source>
</evidence>
<dbReference type="Proteomes" id="UP000604825">
    <property type="component" value="Unassembled WGS sequence"/>
</dbReference>
<keyword evidence="1" id="KW-1133">Transmembrane helix</keyword>
<comment type="caution">
    <text evidence="2">The sequence shown here is derived from an EMBL/GenBank/DDBJ whole genome shotgun (WGS) entry which is preliminary data.</text>
</comment>
<reference evidence="2" key="1">
    <citation type="submission" date="2020-10" db="EMBL/GenBank/DDBJ databases">
        <authorList>
            <person name="Han B."/>
            <person name="Lu T."/>
            <person name="Zhao Q."/>
            <person name="Huang X."/>
            <person name="Zhao Y."/>
        </authorList>
    </citation>
    <scope>NUCLEOTIDE SEQUENCE</scope>
</reference>
<name>A0A811PZV7_9POAL</name>
<keyword evidence="1" id="KW-0472">Membrane</keyword>
<sequence length="251" mass="27398">MKKTLDKLWPALAESRLAVALFAGLFVAAVIFLSVPTQFTVRGTNGEEIAPATAMATSVAQVHPPLEPICDLSDRRYDGCEMWGDARTASGANNSVVYFIPPPPQLATAAAATWSIRSQSRKIVDVREVTVRSLDASSLHEAPRCTVRRGVQAVVFALGSLTSHYWHAFSDVLVPLFTTARFLMNIFRRQAVADDGALTHDRGWGWKLGWELTNCVNQSVPVSVPVRGFFGSVGNWEAVRTPYLLQSVGDP</sequence>
<feature type="transmembrane region" description="Helical" evidence="1">
    <location>
        <begin position="17"/>
        <end position="35"/>
    </location>
</feature>
<dbReference type="EMBL" id="CAJGYO010000008">
    <property type="protein sequence ID" value="CAD6249236.1"/>
    <property type="molecule type" value="Genomic_DNA"/>
</dbReference>
<dbReference type="InterPro" id="IPR007657">
    <property type="entry name" value="Glycosyltransferase_61"/>
</dbReference>
<evidence type="ECO:0000256" key="1">
    <source>
        <dbReference type="SAM" id="Phobius"/>
    </source>
</evidence>
<dbReference type="GO" id="GO:0016757">
    <property type="term" value="F:glycosyltransferase activity"/>
    <property type="evidence" value="ECO:0007669"/>
    <property type="project" value="InterPro"/>
</dbReference>
<keyword evidence="1" id="KW-0812">Transmembrane</keyword>
<protein>
    <submittedName>
        <fullName evidence="2">Uncharacterized protein</fullName>
    </submittedName>
</protein>
<dbReference type="AlphaFoldDB" id="A0A811PZV7"/>
<organism evidence="2 3">
    <name type="scientific">Miscanthus lutarioriparius</name>
    <dbReference type="NCBI Taxonomy" id="422564"/>
    <lineage>
        <taxon>Eukaryota</taxon>
        <taxon>Viridiplantae</taxon>
        <taxon>Streptophyta</taxon>
        <taxon>Embryophyta</taxon>
        <taxon>Tracheophyta</taxon>
        <taxon>Spermatophyta</taxon>
        <taxon>Magnoliopsida</taxon>
        <taxon>Liliopsida</taxon>
        <taxon>Poales</taxon>
        <taxon>Poaceae</taxon>
        <taxon>PACMAD clade</taxon>
        <taxon>Panicoideae</taxon>
        <taxon>Andropogonodae</taxon>
        <taxon>Andropogoneae</taxon>
        <taxon>Saccharinae</taxon>
        <taxon>Miscanthus</taxon>
    </lineage>
</organism>
<proteinExistence type="predicted"/>
<gene>
    <name evidence="2" type="ORF">NCGR_LOCUS33074</name>
</gene>
<keyword evidence="3" id="KW-1185">Reference proteome</keyword>
<evidence type="ECO:0000313" key="3">
    <source>
        <dbReference type="Proteomes" id="UP000604825"/>
    </source>
</evidence>
<dbReference type="PANTHER" id="PTHR20961">
    <property type="entry name" value="GLYCOSYLTRANSFERASE"/>
    <property type="match status" value="1"/>
</dbReference>